<keyword evidence="2" id="KW-1185">Reference proteome</keyword>
<sequence length="285" mass="30055">MNFTQRLGGGVRKAARTTRAVVRDLAGEAADAVYARVLDGEHLWVAVPAGAGRPALQDPATGELTEAEPLPDEDPAYASARWRLTDVLPETEDAEALLVAVGDKAKPAALRLAVAPADSHLRTPPTPDGRWRFLVVTDDAGFLRVRRTRAARVARLLAITSAGGSVQLRLSPPEAGLEPRLHFVRKDGTVAHSVVAVTDGDDVVATLGAADVPAPQGGYRIAVGPADDPVTVARLTNDLTVVEASAVLLPFLLDPETDMVAGRFVFSDQGVLRFARKVSTIGETA</sequence>
<organism evidence="1 2">
    <name type="scientific">Nocardioides aquiterrae</name>
    <dbReference type="NCBI Taxonomy" id="203799"/>
    <lineage>
        <taxon>Bacteria</taxon>
        <taxon>Bacillati</taxon>
        <taxon>Actinomycetota</taxon>
        <taxon>Actinomycetes</taxon>
        <taxon>Propionibacteriales</taxon>
        <taxon>Nocardioidaceae</taxon>
        <taxon>Nocardioides</taxon>
    </lineage>
</organism>
<dbReference type="RefSeq" id="WP_343911321.1">
    <property type="nucleotide sequence ID" value="NZ_BAAAJE010000038.1"/>
</dbReference>
<proteinExistence type="predicted"/>
<comment type="caution">
    <text evidence="1">The sequence shown here is derived from an EMBL/GenBank/DDBJ whole genome shotgun (WGS) entry which is preliminary data.</text>
</comment>
<dbReference type="EMBL" id="BAAAJE010000038">
    <property type="protein sequence ID" value="GAA1166266.1"/>
    <property type="molecule type" value="Genomic_DNA"/>
</dbReference>
<name>A0ABN1UVK6_9ACTN</name>
<accession>A0ABN1UVK6</accession>
<dbReference type="Proteomes" id="UP001499979">
    <property type="component" value="Unassembled WGS sequence"/>
</dbReference>
<evidence type="ECO:0000313" key="1">
    <source>
        <dbReference type="EMBL" id="GAA1166266.1"/>
    </source>
</evidence>
<evidence type="ECO:0000313" key="2">
    <source>
        <dbReference type="Proteomes" id="UP001499979"/>
    </source>
</evidence>
<gene>
    <name evidence="1" type="ORF">GCM10009606_49420</name>
</gene>
<reference evidence="1 2" key="1">
    <citation type="journal article" date="2019" name="Int. J. Syst. Evol. Microbiol.">
        <title>The Global Catalogue of Microorganisms (GCM) 10K type strain sequencing project: providing services to taxonomists for standard genome sequencing and annotation.</title>
        <authorList>
            <consortium name="The Broad Institute Genomics Platform"/>
            <consortium name="The Broad Institute Genome Sequencing Center for Infectious Disease"/>
            <person name="Wu L."/>
            <person name="Ma J."/>
        </authorList>
    </citation>
    <scope>NUCLEOTIDE SEQUENCE [LARGE SCALE GENOMIC DNA]</scope>
    <source>
        <strain evidence="1 2">JCM 11813</strain>
    </source>
</reference>
<protein>
    <submittedName>
        <fullName evidence="1">Uncharacterized protein</fullName>
    </submittedName>
</protein>